<dbReference type="Proteomes" id="UP000092445">
    <property type="component" value="Unassembled WGS sequence"/>
</dbReference>
<proteinExistence type="predicted"/>
<name>A0A1A9Z5W4_GLOPL</name>
<dbReference type="AlphaFoldDB" id="A0A1A9Z5W4"/>
<organism evidence="1 2">
    <name type="scientific">Glossina pallidipes</name>
    <name type="common">Tsetse fly</name>
    <dbReference type="NCBI Taxonomy" id="7398"/>
    <lineage>
        <taxon>Eukaryota</taxon>
        <taxon>Metazoa</taxon>
        <taxon>Ecdysozoa</taxon>
        <taxon>Arthropoda</taxon>
        <taxon>Hexapoda</taxon>
        <taxon>Insecta</taxon>
        <taxon>Pterygota</taxon>
        <taxon>Neoptera</taxon>
        <taxon>Endopterygota</taxon>
        <taxon>Diptera</taxon>
        <taxon>Brachycera</taxon>
        <taxon>Muscomorpha</taxon>
        <taxon>Hippoboscoidea</taxon>
        <taxon>Glossinidae</taxon>
        <taxon>Glossina</taxon>
    </lineage>
</organism>
<dbReference type="VEuPathDB" id="VectorBase:GPAI004813"/>
<sequence>MVCTGIQQQHLILLKAYYMSTLKSSKRNFKTIIEICLHNDSRVLLPMKFSIWNMPSSSCVRYGFIYEKTSPIILEDVQGNKKNVNSLQCRGCVANKTYFKYLTPYTCMANDINI</sequence>
<reference evidence="1" key="2">
    <citation type="submission" date="2020-05" db="UniProtKB">
        <authorList>
            <consortium name="EnsemblMetazoa"/>
        </authorList>
    </citation>
    <scope>IDENTIFICATION</scope>
    <source>
        <strain evidence="1">IAEA</strain>
    </source>
</reference>
<reference evidence="2" key="1">
    <citation type="submission" date="2014-03" db="EMBL/GenBank/DDBJ databases">
        <authorList>
            <person name="Aksoy S."/>
            <person name="Warren W."/>
            <person name="Wilson R.K."/>
        </authorList>
    </citation>
    <scope>NUCLEOTIDE SEQUENCE [LARGE SCALE GENOMIC DNA]</scope>
    <source>
        <strain evidence="2">IAEA</strain>
    </source>
</reference>
<evidence type="ECO:0000313" key="2">
    <source>
        <dbReference type="Proteomes" id="UP000092445"/>
    </source>
</evidence>
<accession>A0A1A9Z5W4</accession>
<dbReference type="EnsemblMetazoa" id="GPAI004813-RA">
    <property type="protein sequence ID" value="GPAI004813-PA"/>
    <property type="gene ID" value="GPAI004813"/>
</dbReference>
<keyword evidence="2" id="KW-1185">Reference proteome</keyword>
<protein>
    <submittedName>
        <fullName evidence="1">Uncharacterized protein</fullName>
    </submittedName>
</protein>
<evidence type="ECO:0000313" key="1">
    <source>
        <dbReference type="EnsemblMetazoa" id="GPAI004813-PA"/>
    </source>
</evidence>